<evidence type="ECO:0000256" key="2">
    <source>
        <dbReference type="ARBA" id="ARBA00022555"/>
    </source>
</evidence>
<dbReference type="InterPro" id="IPR001328">
    <property type="entry name" value="Pept_tRNA_hydro"/>
</dbReference>
<keyword evidence="3" id="KW-0378">Hydrolase</keyword>
<dbReference type="Gene3D" id="3.40.50.1470">
    <property type="entry name" value="Peptidyl-tRNA hydrolase"/>
    <property type="match status" value="1"/>
</dbReference>
<evidence type="ECO:0000313" key="7">
    <source>
        <dbReference type="EMBL" id="CAB4906763.1"/>
    </source>
</evidence>
<dbReference type="GO" id="GO:0004045">
    <property type="term" value="F:peptidyl-tRNA hydrolase activity"/>
    <property type="evidence" value="ECO:0007669"/>
    <property type="project" value="UniProtKB-EC"/>
</dbReference>
<reference evidence="6" key="1">
    <citation type="submission" date="2020-05" db="EMBL/GenBank/DDBJ databases">
        <authorList>
            <person name="Chiriac C."/>
            <person name="Salcher M."/>
            <person name="Ghai R."/>
            <person name="Kavagutti S V."/>
        </authorList>
    </citation>
    <scope>NUCLEOTIDE SEQUENCE</scope>
</reference>
<dbReference type="FunFam" id="3.40.50.1470:FF:000001">
    <property type="entry name" value="Peptidyl-tRNA hydrolase"/>
    <property type="match status" value="1"/>
</dbReference>
<evidence type="ECO:0000313" key="9">
    <source>
        <dbReference type="EMBL" id="CAB5026729.1"/>
    </source>
</evidence>
<evidence type="ECO:0000256" key="4">
    <source>
        <dbReference type="ARBA" id="ARBA00022884"/>
    </source>
</evidence>
<sequence length="204" mass="22389">MLRRRRDAARTGTSSDWLIVGLGNPGKEYELTRHNVGAEAVNLLADRHGAKLRNHKERALVDEVRMGEQRVALAIPTTYMNDSGDSLRRLVKRFGVEPEQVIVIHDELDLPVAQLRMKVGGGVAGHNGLRSIKSHLHSDKFLRIRIGVGKPASKEHGADYVLKKFSPRERNEIDVTLAQSAAAAELIVTQGIDAAMNQLHGNGG</sequence>
<dbReference type="PROSITE" id="PS01195">
    <property type="entry name" value="PEPT_TRNA_HYDROL_1"/>
    <property type="match status" value="1"/>
</dbReference>
<dbReference type="CDD" id="cd00462">
    <property type="entry name" value="PTH"/>
    <property type="match status" value="1"/>
</dbReference>
<dbReference type="GO" id="GO:0000049">
    <property type="term" value="F:tRNA binding"/>
    <property type="evidence" value="ECO:0007669"/>
    <property type="project" value="UniProtKB-KW"/>
</dbReference>
<gene>
    <name evidence="6" type="ORF">UFOPK2683_00330</name>
    <name evidence="7" type="ORF">UFOPK3605_00820</name>
    <name evidence="8" type="ORF">UFOPK3897_01049</name>
    <name evidence="9" type="ORF">UFOPK4121_01008</name>
</gene>
<evidence type="ECO:0000256" key="1">
    <source>
        <dbReference type="ARBA" id="ARBA00013260"/>
    </source>
</evidence>
<keyword evidence="4" id="KW-0694">RNA-binding</keyword>
<dbReference type="EMBL" id="CAFBMM010000034">
    <property type="protein sequence ID" value="CAB4906763.1"/>
    <property type="molecule type" value="Genomic_DNA"/>
</dbReference>
<dbReference type="SUPFAM" id="SSF53178">
    <property type="entry name" value="Peptidyl-tRNA hydrolase-like"/>
    <property type="match status" value="1"/>
</dbReference>
<dbReference type="PANTHER" id="PTHR17224">
    <property type="entry name" value="PEPTIDYL-TRNA HYDROLASE"/>
    <property type="match status" value="1"/>
</dbReference>
<dbReference type="NCBIfam" id="TIGR00447">
    <property type="entry name" value="pth"/>
    <property type="match status" value="1"/>
</dbReference>
<evidence type="ECO:0000256" key="5">
    <source>
        <dbReference type="ARBA" id="ARBA00038063"/>
    </source>
</evidence>
<evidence type="ECO:0000256" key="3">
    <source>
        <dbReference type="ARBA" id="ARBA00022801"/>
    </source>
</evidence>
<evidence type="ECO:0000313" key="8">
    <source>
        <dbReference type="EMBL" id="CAB4979911.1"/>
    </source>
</evidence>
<organism evidence="6">
    <name type="scientific">freshwater metagenome</name>
    <dbReference type="NCBI Taxonomy" id="449393"/>
    <lineage>
        <taxon>unclassified sequences</taxon>
        <taxon>metagenomes</taxon>
        <taxon>ecological metagenomes</taxon>
    </lineage>
</organism>
<dbReference type="InterPro" id="IPR036416">
    <property type="entry name" value="Pept_tRNA_hydro_sf"/>
</dbReference>
<dbReference type="Pfam" id="PF01195">
    <property type="entry name" value="Pept_tRNA_hydro"/>
    <property type="match status" value="1"/>
</dbReference>
<dbReference type="EMBL" id="CAFBPQ010000030">
    <property type="protein sequence ID" value="CAB5026729.1"/>
    <property type="molecule type" value="Genomic_DNA"/>
</dbReference>
<dbReference type="PROSITE" id="PS01196">
    <property type="entry name" value="PEPT_TRNA_HYDROL_2"/>
    <property type="match status" value="1"/>
</dbReference>
<comment type="similarity">
    <text evidence="5">Belongs to the PTH family.</text>
</comment>
<accession>A0A6J6QZJ9</accession>
<dbReference type="InterPro" id="IPR018171">
    <property type="entry name" value="Pept_tRNA_hydro_CS"/>
</dbReference>
<dbReference type="PANTHER" id="PTHR17224:SF1">
    <property type="entry name" value="PEPTIDYL-TRNA HYDROLASE"/>
    <property type="match status" value="1"/>
</dbReference>
<proteinExistence type="inferred from homology"/>
<protein>
    <recommendedName>
        <fullName evidence="1">peptidyl-tRNA hydrolase</fullName>
        <ecNumber evidence="1">3.1.1.29</ecNumber>
    </recommendedName>
</protein>
<dbReference type="EMBL" id="CAFBOF010000022">
    <property type="protein sequence ID" value="CAB4979911.1"/>
    <property type="molecule type" value="Genomic_DNA"/>
</dbReference>
<dbReference type="HAMAP" id="MF_00083">
    <property type="entry name" value="Pept_tRNA_hydro_bact"/>
    <property type="match status" value="1"/>
</dbReference>
<keyword evidence="2" id="KW-0820">tRNA-binding</keyword>
<evidence type="ECO:0000313" key="6">
    <source>
        <dbReference type="EMBL" id="CAB4716907.1"/>
    </source>
</evidence>
<dbReference type="EMBL" id="CAEZYK010000011">
    <property type="protein sequence ID" value="CAB4716907.1"/>
    <property type="molecule type" value="Genomic_DNA"/>
</dbReference>
<name>A0A6J6QZJ9_9ZZZZ</name>
<dbReference type="AlphaFoldDB" id="A0A6J6QZJ9"/>
<dbReference type="EC" id="3.1.1.29" evidence="1"/>